<keyword evidence="2" id="KW-1185">Reference proteome</keyword>
<reference evidence="1" key="1">
    <citation type="submission" date="2022-03" db="EMBL/GenBank/DDBJ databases">
        <authorList>
            <person name="Woo C.Y."/>
        </authorList>
    </citation>
    <scope>NUCLEOTIDE SEQUENCE</scope>
    <source>
        <strain evidence="1">CYS-01</strain>
    </source>
</reference>
<evidence type="ECO:0000313" key="2">
    <source>
        <dbReference type="Proteomes" id="UP001165460"/>
    </source>
</evidence>
<evidence type="ECO:0000313" key="1">
    <source>
        <dbReference type="EMBL" id="MCJ0742408.1"/>
    </source>
</evidence>
<accession>A0ABS9ZVR6</accession>
<proteinExistence type="predicted"/>
<organism evidence="1 2">
    <name type="scientific">Pedobacter montanisoli</name>
    <dbReference type="NCBI Taxonomy" id="2923277"/>
    <lineage>
        <taxon>Bacteria</taxon>
        <taxon>Pseudomonadati</taxon>
        <taxon>Bacteroidota</taxon>
        <taxon>Sphingobacteriia</taxon>
        <taxon>Sphingobacteriales</taxon>
        <taxon>Sphingobacteriaceae</taxon>
        <taxon>Pedobacter</taxon>
    </lineage>
</organism>
<dbReference type="RefSeq" id="WP_243360825.1">
    <property type="nucleotide sequence ID" value="NZ_JALGBH010000001.1"/>
</dbReference>
<name>A0ABS9ZVR6_9SPHI</name>
<gene>
    <name evidence="1" type="ORF">MMF97_06780</name>
</gene>
<dbReference type="Gene3D" id="1.20.120.520">
    <property type="entry name" value="nmb1532 protein domain like"/>
    <property type="match status" value="1"/>
</dbReference>
<sequence>MSNPLKRHPALQPLSREHHYGLLLSWKIREGFKRNIAPERIKKYANWFWENHLHPHFNTEEKYLFSILPAQNEHIKKALSEHRRLKRLFAEEGEPTRTLSLIEEELENHIRFEERVLFNEIQQHATPEQLELIEQQHQHVPADNWNDEFWK</sequence>
<dbReference type="Proteomes" id="UP001165460">
    <property type="component" value="Unassembled WGS sequence"/>
</dbReference>
<dbReference type="EMBL" id="JALGBH010000001">
    <property type="protein sequence ID" value="MCJ0742408.1"/>
    <property type="molecule type" value="Genomic_DNA"/>
</dbReference>
<protein>
    <submittedName>
        <fullName evidence="1">Hemerythrin domain-containing protein</fullName>
    </submittedName>
</protein>
<comment type="caution">
    <text evidence="1">The sequence shown here is derived from an EMBL/GenBank/DDBJ whole genome shotgun (WGS) entry which is preliminary data.</text>
</comment>